<protein>
    <submittedName>
        <fullName evidence="2">Uncharacterized protein</fullName>
    </submittedName>
</protein>
<reference evidence="2" key="1">
    <citation type="submission" date="2020-01" db="EMBL/GenBank/DDBJ databases">
        <authorList>
            <person name="Rat A."/>
        </authorList>
    </citation>
    <scope>NUCLEOTIDE SEQUENCE</scope>
    <source>
        <strain evidence="2">LMG 31161</strain>
    </source>
</reference>
<dbReference type="EMBL" id="JAAEDK010000013">
    <property type="protein sequence ID" value="MBR0659018.1"/>
    <property type="molecule type" value="Genomic_DNA"/>
</dbReference>
<dbReference type="EMBL" id="JAAVUP010000002">
    <property type="protein sequence ID" value="NKE16955.1"/>
    <property type="molecule type" value="Genomic_DNA"/>
</dbReference>
<evidence type="ECO:0000313" key="4">
    <source>
        <dbReference type="Proteomes" id="UP000746741"/>
    </source>
</evidence>
<evidence type="ECO:0000313" key="5">
    <source>
        <dbReference type="Proteomes" id="UP001138708"/>
    </source>
</evidence>
<reference evidence="3 4" key="2">
    <citation type="submission" date="2020-02" db="EMBL/GenBank/DDBJ databases">
        <authorList>
            <person name="Sun Q."/>
            <person name="Inoue M."/>
        </authorList>
    </citation>
    <scope>NUCLEOTIDE SEQUENCE [LARGE SCALE GENOMIC DNA]</scope>
    <source>
        <strain evidence="3 4">KCTC 22478</strain>
    </source>
</reference>
<sequence>MRPTTETRSQRDAPARPLLTAQATPAQRPSTGLTPAEIRQIVLDILG</sequence>
<feature type="compositionally biased region" description="Polar residues" evidence="1">
    <location>
        <begin position="21"/>
        <end position="33"/>
    </location>
</feature>
<evidence type="ECO:0000313" key="3">
    <source>
        <dbReference type="EMBL" id="NKE16955.1"/>
    </source>
</evidence>
<organism evidence="2 5">
    <name type="scientific">Neoroseomonas oryzicola</name>
    <dbReference type="NCBI Taxonomy" id="535904"/>
    <lineage>
        <taxon>Bacteria</taxon>
        <taxon>Pseudomonadati</taxon>
        <taxon>Pseudomonadota</taxon>
        <taxon>Alphaproteobacteria</taxon>
        <taxon>Acetobacterales</taxon>
        <taxon>Acetobacteraceae</taxon>
        <taxon>Neoroseomonas</taxon>
    </lineage>
</organism>
<comment type="caution">
    <text evidence="2">The sequence shown here is derived from an EMBL/GenBank/DDBJ whole genome shotgun (WGS) entry which is preliminary data.</text>
</comment>
<evidence type="ECO:0000256" key="1">
    <source>
        <dbReference type="SAM" id="MobiDB-lite"/>
    </source>
</evidence>
<feature type="region of interest" description="Disordered" evidence="1">
    <location>
        <begin position="1"/>
        <end position="33"/>
    </location>
</feature>
<dbReference type="RefSeq" id="WP_168040838.1">
    <property type="nucleotide sequence ID" value="NZ_JAAEDK010000013.1"/>
</dbReference>
<gene>
    <name evidence="3" type="ORF">GWK15_08380</name>
    <name evidence="2" type="ORF">GXW75_07150</name>
</gene>
<dbReference type="Proteomes" id="UP000746741">
    <property type="component" value="Unassembled WGS sequence"/>
</dbReference>
<proteinExistence type="predicted"/>
<evidence type="ECO:0000313" key="2">
    <source>
        <dbReference type="EMBL" id="MBR0659018.1"/>
    </source>
</evidence>
<name>A0A9X9WFA8_9PROT</name>
<dbReference type="Proteomes" id="UP001138708">
    <property type="component" value="Unassembled WGS sequence"/>
</dbReference>
<reference evidence="2" key="3">
    <citation type="journal article" date="2021" name="Syst. Appl. Microbiol.">
        <title>Roseomonas hellenica sp. nov., isolated from roots of wild-growing Alkanna tinctoria.</title>
        <authorList>
            <person name="Rat A."/>
            <person name="Naranjo H.D."/>
            <person name="Lebbe L."/>
            <person name="Cnockaert M."/>
            <person name="Krigas N."/>
            <person name="Grigoriadou K."/>
            <person name="Maloupa E."/>
            <person name="Willems A."/>
        </authorList>
    </citation>
    <scope>NUCLEOTIDE SEQUENCE</scope>
    <source>
        <strain evidence="2">LMG 31161</strain>
    </source>
</reference>
<keyword evidence="4" id="KW-1185">Reference proteome</keyword>
<dbReference type="AlphaFoldDB" id="A0A9X9WFA8"/>
<accession>A0A9X9WFA8</accession>